<reference evidence="3" key="5">
    <citation type="submission" date="2015-04" db="UniProtKB">
        <authorList>
            <consortium name="EnsemblPlants"/>
        </authorList>
    </citation>
    <scope>IDENTIFICATION</scope>
    <source>
        <strain evidence="3">cv. Jemalong A17</strain>
    </source>
</reference>
<evidence type="ECO:0000313" key="3">
    <source>
        <dbReference type="EnsemblPlants" id="AES82355"/>
    </source>
</evidence>
<reference evidence="2 4" key="4">
    <citation type="journal article" date="2014" name="BMC Genomics">
        <title>An improved genome release (version Mt4.0) for the model legume Medicago truncatula.</title>
        <authorList>
            <person name="Tang H."/>
            <person name="Krishnakumar V."/>
            <person name="Bidwell S."/>
            <person name="Rosen B."/>
            <person name="Chan A."/>
            <person name="Zhou S."/>
            <person name="Gentzbittel L."/>
            <person name="Childs K.L."/>
            <person name="Yandell M."/>
            <person name="Gundlach H."/>
            <person name="Mayer K.F."/>
            <person name="Schwartz D.C."/>
            <person name="Town C.D."/>
        </authorList>
    </citation>
    <scope>GENOME REANNOTATION</scope>
    <source>
        <strain evidence="3 4">cv. Jemalong A17</strain>
    </source>
</reference>
<evidence type="ECO:0000313" key="1">
    <source>
        <dbReference type="EMBL" id="ABD33210.1"/>
    </source>
</evidence>
<dbReference type="AlphaFoldDB" id="Q2HRR3"/>
<keyword evidence="4" id="KW-1185">Reference proteome</keyword>
<reference evidence="1" key="2">
    <citation type="submission" date="2007-03" db="EMBL/GenBank/DDBJ databases">
        <authorList>
            <consortium name="The International Medicago Genome Annotation Group"/>
        </authorList>
    </citation>
    <scope>NUCLEOTIDE SEQUENCE</scope>
</reference>
<protein>
    <submittedName>
        <fullName evidence="1 3">Uncharacterized protein</fullName>
    </submittedName>
</protein>
<reference evidence="2 4" key="3">
    <citation type="journal article" date="2011" name="Nature">
        <title>The Medicago genome provides insight into the evolution of rhizobial symbioses.</title>
        <authorList>
            <person name="Young N.D."/>
            <person name="Debelle F."/>
            <person name="Oldroyd G.E."/>
            <person name="Geurts R."/>
            <person name="Cannon S.B."/>
            <person name="Udvardi M.K."/>
            <person name="Benedito V.A."/>
            <person name="Mayer K.F."/>
            <person name="Gouzy J."/>
            <person name="Schoof H."/>
            <person name="Van de Peer Y."/>
            <person name="Proost S."/>
            <person name="Cook D.R."/>
            <person name="Meyers B.C."/>
            <person name="Spannagl M."/>
            <person name="Cheung F."/>
            <person name="De Mita S."/>
            <person name="Krishnakumar V."/>
            <person name="Gundlach H."/>
            <person name="Zhou S."/>
            <person name="Mudge J."/>
            <person name="Bharti A.K."/>
            <person name="Murray J.D."/>
            <person name="Naoumkina M.A."/>
            <person name="Rosen B."/>
            <person name="Silverstein K.A."/>
            <person name="Tang H."/>
            <person name="Rombauts S."/>
            <person name="Zhao P.X."/>
            <person name="Zhou P."/>
            <person name="Barbe V."/>
            <person name="Bardou P."/>
            <person name="Bechner M."/>
            <person name="Bellec A."/>
            <person name="Berger A."/>
            <person name="Berges H."/>
            <person name="Bidwell S."/>
            <person name="Bisseling T."/>
            <person name="Choisne N."/>
            <person name="Couloux A."/>
            <person name="Denny R."/>
            <person name="Deshpande S."/>
            <person name="Dai X."/>
            <person name="Doyle J.J."/>
            <person name="Dudez A.M."/>
            <person name="Farmer A.D."/>
            <person name="Fouteau S."/>
            <person name="Franken C."/>
            <person name="Gibelin C."/>
            <person name="Gish J."/>
            <person name="Goldstein S."/>
            <person name="Gonzalez A.J."/>
            <person name="Green P.J."/>
            <person name="Hallab A."/>
            <person name="Hartog M."/>
            <person name="Hua A."/>
            <person name="Humphray S.J."/>
            <person name="Jeong D.H."/>
            <person name="Jing Y."/>
            <person name="Jocker A."/>
            <person name="Kenton S.M."/>
            <person name="Kim D.J."/>
            <person name="Klee K."/>
            <person name="Lai H."/>
            <person name="Lang C."/>
            <person name="Lin S."/>
            <person name="Macmil S.L."/>
            <person name="Magdelenat G."/>
            <person name="Matthews L."/>
            <person name="McCorrison J."/>
            <person name="Monaghan E.L."/>
            <person name="Mun J.H."/>
            <person name="Najar F.Z."/>
            <person name="Nicholson C."/>
            <person name="Noirot C."/>
            <person name="O'Bleness M."/>
            <person name="Paule C.R."/>
            <person name="Poulain J."/>
            <person name="Prion F."/>
            <person name="Qin B."/>
            <person name="Qu C."/>
            <person name="Retzel E.F."/>
            <person name="Riddle C."/>
            <person name="Sallet E."/>
            <person name="Samain S."/>
            <person name="Samson N."/>
            <person name="Sanders I."/>
            <person name="Saurat O."/>
            <person name="Scarpelli C."/>
            <person name="Schiex T."/>
            <person name="Segurens B."/>
            <person name="Severin A.J."/>
            <person name="Sherrier D.J."/>
            <person name="Shi R."/>
            <person name="Sims S."/>
            <person name="Singer S.R."/>
            <person name="Sinharoy S."/>
            <person name="Sterck L."/>
            <person name="Viollet A."/>
            <person name="Wang B.B."/>
            <person name="Wang K."/>
            <person name="Wang M."/>
            <person name="Wang X."/>
            <person name="Warfsmann J."/>
            <person name="Weissenbach J."/>
            <person name="White D.D."/>
            <person name="White J.D."/>
            <person name="Wiley G.B."/>
            <person name="Wincker P."/>
            <person name="Xing Y."/>
            <person name="Yang L."/>
            <person name="Yao Z."/>
            <person name="Ying F."/>
            <person name="Zhai J."/>
            <person name="Zhou L."/>
            <person name="Zuber A."/>
            <person name="Denarie J."/>
            <person name="Dixon R.A."/>
            <person name="May G.D."/>
            <person name="Schwartz D.C."/>
            <person name="Rogers J."/>
            <person name="Quetier F."/>
            <person name="Town C.D."/>
            <person name="Roe B.A."/>
        </authorList>
    </citation>
    <scope>NUCLEOTIDE SEQUENCE [LARGE SCALE GENOMIC DNA]</scope>
    <source>
        <strain evidence="2">A17</strain>
        <strain evidence="3 4">cv. Jemalong A17</strain>
    </source>
</reference>
<dbReference type="PANTHER" id="PTHR33511">
    <property type="entry name" value="OS06G0632400 PROTEIN"/>
    <property type="match status" value="1"/>
</dbReference>
<accession>Q2HRR3</accession>
<evidence type="ECO:0000313" key="4">
    <source>
        <dbReference type="Proteomes" id="UP000002051"/>
    </source>
</evidence>
<sequence>MAGKNRLKKSFFFVFSMFKSKKSKVGIKRCDHGFESGSKMWHISDYDDKERWGAADPQINKKAGEFIHRQKMKLVSDLN</sequence>
<dbReference type="EMBL" id="AC157894">
    <property type="protein sequence ID" value="ABD33210.1"/>
    <property type="molecule type" value="Genomic_DNA"/>
</dbReference>
<organism evidence="1">
    <name type="scientific">Medicago truncatula</name>
    <name type="common">Barrel medic</name>
    <name type="synonym">Medicago tribuloides</name>
    <dbReference type="NCBI Taxonomy" id="3880"/>
    <lineage>
        <taxon>Eukaryota</taxon>
        <taxon>Viridiplantae</taxon>
        <taxon>Streptophyta</taxon>
        <taxon>Embryophyta</taxon>
        <taxon>Tracheophyta</taxon>
        <taxon>Spermatophyta</taxon>
        <taxon>Magnoliopsida</taxon>
        <taxon>eudicotyledons</taxon>
        <taxon>Gunneridae</taxon>
        <taxon>Pentapetalae</taxon>
        <taxon>rosids</taxon>
        <taxon>fabids</taxon>
        <taxon>Fabales</taxon>
        <taxon>Fabaceae</taxon>
        <taxon>Papilionoideae</taxon>
        <taxon>50 kb inversion clade</taxon>
        <taxon>NPAAA clade</taxon>
        <taxon>Hologalegina</taxon>
        <taxon>IRL clade</taxon>
        <taxon>Trifolieae</taxon>
        <taxon>Medicago</taxon>
    </lineage>
</organism>
<dbReference type="EMBL" id="CM001223">
    <property type="protein sequence ID" value="AES82355.1"/>
    <property type="molecule type" value="Genomic_DNA"/>
</dbReference>
<dbReference type="Proteomes" id="UP000002051">
    <property type="component" value="Unassembled WGS sequence"/>
</dbReference>
<gene>
    <name evidence="2" type="ordered locus">MTR_7g111480</name>
    <name evidence="1" type="ORF">MtrDRAFT_AC157894g32v2</name>
</gene>
<evidence type="ECO:0000313" key="2">
    <source>
        <dbReference type="EMBL" id="AES82355.1"/>
    </source>
</evidence>
<reference evidence="1" key="1">
    <citation type="submission" date="2005-04" db="EMBL/GenBank/DDBJ databases">
        <authorList>
            <person name="Town C.D."/>
        </authorList>
    </citation>
    <scope>NUCLEOTIDE SEQUENCE</scope>
</reference>
<proteinExistence type="predicted"/>
<dbReference type="HOGENOM" id="CLU_190956_0_0_1"/>
<name>Q2HRR3_MEDTR</name>
<dbReference type="EnsemblPlants" id="AES82355">
    <property type="protein sequence ID" value="AES82355"/>
    <property type="gene ID" value="MTR_7g111480"/>
</dbReference>
<dbReference type="PaxDb" id="3880-AES82355"/>